<keyword evidence="4" id="KW-1185">Reference proteome</keyword>
<dbReference type="PANTHER" id="PTHR40040">
    <property type="entry name" value="SMALL HYDROPHOBIC PROTEIN-RELATED"/>
    <property type="match status" value="1"/>
</dbReference>
<dbReference type="InterPro" id="IPR055338">
    <property type="entry name" value="YqfX-like"/>
</dbReference>
<keyword evidence="2" id="KW-1133">Transmembrane helix</keyword>
<evidence type="ECO:0000313" key="4">
    <source>
        <dbReference type="Proteomes" id="UP001595834"/>
    </source>
</evidence>
<feature type="transmembrane region" description="Helical" evidence="2">
    <location>
        <begin position="70"/>
        <end position="90"/>
    </location>
</feature>
<sequence length="100" mass="10221">MELAAIRRRTLPQAPKGQGGPPSRDADGMAIAAFVLGLLGLLVMNLVLGPIAIVLASLSLLYGTKRRGRALLGLALGVADLAVLLSLVLADHTVSWGLGG</sequence>
<keyword evidence="2" id="KW-0472">Membrane</keyword>
<keyword evidence="2" id="KW-0812">Transmembrane</keyword>
<evidence type="ECO:0000256" key="1">
    <source>
        <dbReference type="SAM" id="MobiDB-lite"/>
    </source>
</evidence>
<organism evidence="3 4">
    <name type="scientific">Streptomyces mauvecolor</name>
    <dbReference type="NCBI Taxonomy" id="58345"/>
    <lineage>
        <taxon>Bacteria</taxon>
        <taxon>Bacillati</taxon>
        <taxon>Actinomycetota</taxon>
        <taxon>Actinomycetes</taxon>
        <taxon>Kitasatosporales</taxon>
        <taxon>Streptomycetaceae</taxon>
        <taxon>Streptomyces</taxon>
    </lineage>
</organism>
<dbReference type="PANTHER" id="PTHR40040:SF1">
    <property type="entry name" value="MEMBRANE PROTEIN"/>
    <property type="match status" value="1"/>
</dbReference>
<evidence type="ECO:0000313" key="3">
    <source>
        <dbReference type="EMBL" id="MFC4960908.1"/>
    </source>
</evidence>
<name>A0ABV9UWX9_9ACTN</name>
<comment type="caution">
    <text evidence="3">The sequence shown here is derived from an EMBL/GenBank/DDBJ whole genome shotgun (WGS) entry which is preliminary data.</text>
</comment>
<dbReference type="Proteomes" id="UP001595834">
    <property type="component" value="Unassembled WGS sequence"/>
</dbReference>
<gene>
    <name evidence="3" type="ORF">ACFPFX_31890</name>
</gene>
<feature type="region of interest" description="Disordered" evidence="1">
    <location>
        <begin position="1"/>
        <end position="25"/>
    </location>
</feature>
<dbReference type="EMBL" id="JBHSIZ010000041">
    <property type="protein sequence ID" value="MFC4960908.1"/>
    <property type="molecule type" value="Genomic_DNA"/>
</dbReference>
<protein>
    <submittedName>
        <fullName evidence="3">DUF4190 domain-containing protein</fullName>
    </submittedName>
</protein>
<feature type="transmembrane region" description="Helical" evidence="2">
    <location>
        <begin position="31"/>
        <end position="58"/>
    </location>
</feature>
<evidence type="ECO:0000256" key="2">
    <source>
        <dbReference type="SAM" id="Phobius"/>
    </source>
</evidence>
<dbReference type="RefSeq" id="WP_381229165.1">
    <property type="nucleotide sequence ID" value="NZ_BAAASQ010000014.1"/>
</dbReference>
<feature type="compositionally biased region" description="Basic residues" evidence="1">
    <location>
        <begin position="1"/>
        <end position="10"/>
    </location>
</feature>
<accession>A0ABV9UWX9</accession>
<reference evidence="4" key="1">
    <citation type="journal article" date="2019" name="Int. J. Syst. Evol. Microbiol.">
        <title>The Global Catalogue of Microorganisms (GCM) 10K type strain sequencing project: providing services to taxonomists for standard genome sequencing and annotation.</title>
        <authorList>
            <consortium name="The Broad Institute Genomics Platform"/>
            <consortium name="The Broad Institute Genome Sequencing Center for Infectious Disease"/>
            <person name="Wu L."/>
            <person name="Ma J."/>
        </authorList>
    </citation>
    <scope>NUCLEOTIDE SEQUENCE [LARGE SCALE GENOMIC DNA]</scope>
    <source>
        <strain evidence="4">CCM 7224</strain>
    </source>
</reference>
<proteinExistence type="predicted"/>